<sequence length="133" mass="14811">MTYIFHVDPRDVADEGSEHAIQVRLLNRLRMIAPRIKAIAIPNQGNRSAHASIRMRAEGLHKGAWDILFQWEDGHSAWVEMKDATGALKPEQIEFGNWLVANGFPCGVFRSVDTVVAFLRELGAPFIAMEAAA</sequence>
<accession>A0A8E1C3T4</accession>
<gene>
    <name evidence="1" type="ORF">AL00_06240</name>
</gene>
<evidence type="ECO:0000313" key="1">
    <source>
        <dbReference type="EMBL" id="KER37268.1"/>
    </source>
</evidence>
<dbReference type="EMBL" id="JANF02000027">
    <property type="protein sequence ID" value="KER37268.1"/>
    <property type="molecule type" value="Genomic_DNA"/>
</dbReference>
<proteinExistence type="predicted"/>
<dbReference type="RefSeq" id="WP_020820824.1">
    <property type="nucleotide sequence ID" value="NZ_JANF02000027.1"/>
</dbReference>
<dbReference type="AlphaFoldDB" id="A0A8E1C3T4"/>
<name>A0A8E1C3T4_9SPHN</name>
<dbReference type="GO" id="GO:0003676">
    <property type="term" value="F:nucleic acid binding"/>
    <property type="evidence" value="ECO:0007669"/>
    <property type="project" value="InterPro"/>
</dbReference>
<protein>
    <recommendedName>
        <fullName evidence="3">VRR-NUC domain-containing protein</fullName>
    </recommendedName>
</protein>
<evidence type="ECO:0000313" key="2">
    <source>
        <dbReference type="Proteomes" id="UP000028135"/>
    </source>
</evidence>
<dbReference type="Proteomes" id="UP000028135">
    <property type="component" value="Unassembled WGS sequence"/>
</dbReference>
<evidence type="ECO:0008006" key="3">
    <source>
        <dbReference type="Google" id="ProtNLM"/>
    </source>
</evidence>
<comment type="caution">
    <text evidence="1">The sequence shown here is derived from an EMBL/GenBank/DDBJ whole genome shotgun (WGS) entry which is preliminary data.</text>
</comment>
<dbReference type="InterPro" id="IPR011856">
    <property type="entry name" value="tRNA_endonuc-like_dom_sf"/>
</dbReference>
<dbReference type="Gene3D" id="3.40.1350.10">
    <property type="match status" value="1"/>
</dbReference>
<organism evidence="1 2">
    <name type="scientific">Sphingobium indicum F2</name>
    <dbReference type="NCBI Taxonomy" id="1450518"/>
    <lineage>
        <taxon>Bacteria</taxon>
        <taxon>Pseudomonadati</taxon>
        <taxon>Pseudomonadota</taxon>
        <taxon>Alphaproteobacteria</taxon>
        <taxon>Sphingomonadales</taxon>
        <taxon>Sphingomonadaceae</taxon>
        <taxon>Sphingobium</taxon>
    </lineage>
</organism>
<reference evidence="1 2" key="1">
    <citation type="submission" date="2014-05" db="EMBL/GenBank/DDBJ databases">
        <title>Genome Announcement of Sphingobium lucknowense F2.</title>
        <authorList>
            <person name="Lal R."/>
            <person name="Negi V."/>
            <person name="Lata P."/>
            <person name="Sangwan N."/>
            <person name="Gupta S.K."/>
            <person name="Rao D.L.N."/>
            <person name="Das S."/>
        </authorList>
    </citation>
    <scope>NUCLEOTIDE SEQUENCE [LARGE SCALE GENOMIC DNA]</scope>
    <source>
        <strain evidence="1 2">F2</strain>
    </source>
</reference>